<proteinExistence type="inferred from homology"/>
<dbReference type="PANTHER" id="PTHR43425">
    <property type="entry name" value="OXYGEN-INSENSITIVE NADPH NITROREDUCTASE"/>
    <property type="match status" value="1"/>
</dbReference>
<dbReference type="Gene3D" id="3.40.109.10">
    <property type="entry name" value="NADH Oxidase"/>
    <property type="match status" value="1"/>
</dbReference>
<dbReference type="SUPFAM" id="SSF55469">
    <property type="entry name" value="FMN-dependent nitroreductase-like"/>
    <property type="match status" value="1"/>
</dbReference>
<keyword evidence="3" id="KW-0288">FMN</keyword>
<dbReference type="InterPro" id="IPR000415">
    <property type="entry name" value="Nitroreductase-like"/>
</dbReference>
<keyword evidence="4" id="KW-0560">Oxidoreductase</keyword>
<organism evidence="6 7">
    <name type="scientific">candidate division WOR_3 bacterium SM23_42</name>
    <dbReference type="NCBI Taxonomy" id="1703779"/>
    <lineage>
        <taxon>Bacteria</taxon>
        <taxon>Bacteria division WOR-3</taxon>
    </lineage>
</organism>
<dbReference type="Proteomes" id="UP000051373">
    <property type="component" value="Unassembled WGS sequence"/>
</dbReference>
<protein>
    <recommendedName>
        <fullName evidence="5">Nitroreductase domain-containing protein</fullName>
    </recommendedName>
</protein>
<dbReference type="GO" id="GO:0016491">
    <property type="term" value="F:oxidoreductase activity"/>
    <property type="evidence" value="ECO:0007669"/>
    <property type="project" value="UniProtKB-KW"/>
</dbReference>
<dbReference type="EMBL" id="LJUJ01000021">
    <property type="protein sequence ID" value="KPK62981.1"/>
    <property type="molecule type" value="Genomic_DNA"/>
</dbReference>
<sequence length="312" mass="36211">MNSRKMPSHHGFKERKSAEYPNDTLRLLMERASCRNFSDKKIPEDVLNHVLDAGTHAATGGNLQPYSIIKIESLAMRKKLAEMCFQHFIAEAPVNLVFCIDWHRLRRWANMEVAPFSATSSFRHFWISFQDTIICAQNICTAADSLGLGSVYIGTVMEYFREIRDMLKLPKGVFPVVLLCIGYPKSQLMVRRKLGIDVIVHDEKYHEIDDKKLKDAFDEKYHHAKIEVTEDRMKRMAEACTKVHGSDFAEKCITHIKEMGYINVAQRYFGLHYEADLMPEGNEVFLAITKELGFSWFEKYQTAQESWRKEEK</sequence>
<comment type="similarity">
    <text evidence="1">Belongs to the flavin oxidoreductase frp family.</text>
</comment>
<evidence type="ECO:0000256" key="2">
    <source>
        <dbReference type="ARBA" id="ARBA00022630"/>
    </source>
</evidence>
<evidence type="ECO:0000259" key="5">
    <source>
        <dbReference type="Pfam" id="PF00881"/>
    </source>
</evidence>
<dbReference type="Pfam" id="PF00881">
    <property type="entry name" value="Nitroreductase"/>
    <property type="match status" value="1"/>
</dbReference>
<keyword evidence="2" id="KW-0285">Flavoprotein</keyword>
<dbReference type="PANTHER" id="PTHR43425:SF2">
    <property type="entry name" value="OXYGEN-INSENSITIVE NADPH NITROREDUCTASE"/>
    <property type="match status" value="1"/>
</dbReference>
<evidence type="ECO:0000256" key="4">
    <source>
        <dbReference type="ARBA" id="ARBA00023002"/>
    </source>
</evidence>
<dbReference type="InterPro" id="IPR029479">
    <property type="entry name" value="Nitroreductase"/>
</dbReference>
<comment type="caution">
    <text evidence="6">The sequence shown here is derived from an EMBL/GenBank/DDBJ whole genome shotgun (WGS) entry which is preliminary data.</text>
</comment>
<dbReference type="STRING" id="1703779.AMJ83_08855"/>
<accession>A0A0S8FQI3</accession>
<dbReference type="InterPro" id="IPR016446">
    <property type="entry name" value="Flavin_OxRdtase_Frp"/>
</dbReference>
<evidence type="ECO:0000313" key="7">
    <source>
        <dbReference type="Proteomes" id="UP000051373"/>
    </source>
</evidence>
<reference evidence="6 7" key="1">
    <citation type="journal article" date="2015" name="Microbiome">
        <title>Genomic resolution of linkages in carbon, nitrogen, and sulfur cycling among widespread estuary sediment bacteria.</title>
        <authorList>
            <person name="Baker B.J."/>
            <person name="Lazar C.S."/>
            <person name="Teske A.P."/>
            <person name="Dick G.J."/>
        </authorList>
    </citation>
    <scope>NUCLEOTIDE SEQUENCE [LARGE SCALE GENOMIC DNA]</scope>
    <source>
        <strain evidence="6">SM23_42</strain>
    </source>
</reference>
<evidence type="ECO:0000256" key="1">
    <source>
        <dbReference type="ARBA" id="ARBA00008366"/>
    </source>
</evidence>
<name>A0A0S8FQI3_UNCW3</name>
<feature type="domain" description="Nitroreductase" evidence="5">
    <location>
        <begin position="29"/>
        <end position="183"/>
    </location>
</feature>
<dbReference type="AlphaFoldDB" id="A0A0S8FQI3"/>
<gene>
    <name evidence="6" type="ORF">AMJ83_08855</name>
</gene>
<evidence type="ECO:0000256" key="3">
    <source>
        <dbReference type="ARBA" id="ARBA00022643"/>
    </source>
</evidence>
<evidence type="ECO:0000313" key="6">
    <source>
        <dbReference type="EMBL" id="KPK62981.1"/>
    </source>
</evidence>